<comment type="subcellular location">
    <subcellularLocation>
        <location evidence="1">Mitochondrion inner membrane</location>
        <topology evidence="1">Multi-pass membrane protein</topology>
    </subcellularLocation>
</comment>
<evidence type="ECO:0000256" key="8">
    <source>
        <dbReference type="ARBA" id="ARBA00023128"/>
    </source>
</evidence>
<dbReference type="InterPro" id="IPR018108">
    <property type="entry name" value="MCP_transmembrane"/>
</dbReference>
<dbReference type="Pfam" id="PF00153">
    <property type="entry name" value="Mito_carr"/>
    <property type="match status" value="1"/>
</dbReference>
<comment type="similarity">
    <text evidence="2">Belongs to the mitochondrial carrier (TC 2.A.29) family.</text>
</comment>
<evidence type="ECO:0000256" key="7">
    <source>
        <dbReference type="ARBA" id="ARBA00022989"/>
    </source>
</evidence>
<organism evidence="10 11">
    <name type="scientific">Trichonephila clavata</name>
    <name type="common">Joro spider</name>
    <name type="synonym">Nephila clavata</name>
    <dbReference type="NCBI Taxonomy" id="2740835"/>
    <lineage>
        <taxon>Eukaryota</taxon>
        <taxon>Metazoa</taxon>
        <taxon>Ecdysozoa</taxon>
        <taxon>Arthropoda</taxon>
        <taxon>Chelicerata</taxon>
        <taxon>Arachnida</taxon>
        <taxon>Araneae</taxon>
        <taxon>Araneomorphae</taxon>
        <taxon>Entelegynae</taxon>
        <taxon>Araneoidea</taxon>
        <taxon>Nephilidae</taxon>
        <taxon>Trichonephila</taxon>
    </lineage>
</organism>
<gene>
    <name evidence="10" type="primary">NCL1_37791</name>
    <name evidence="10" type="ORF">TNCT_554601</name>
</gene>
<proteinExistence type="inferred from homology"/>
<evidence type="ECO:0000313" key="10">
    <source>
        <dbReference type="EMBL" id="GFR15227.1"/>
    </source>
</evidence>
<keyword evidence="9" id="KW-0472">Membrane</keyword>
<dbReference type="GO" id="GO:1990542">
    <property type="term" value="P:mitochondrial transmembrane transport"/>
    <property type="evidence" value="ECO:0007669"/>
    <property type="project" value="InterPro"/>
</dbReference>
<evidence type="ECO:0000256" key="3">
    <source>
        <dbReference type="ARBA" id="ARBA00022448"/>
    </source>
</evidence>
<keyword evidence="8" id="KW-0496">Mitochondrion</keyword>
<dbReference type="AlphaFoldDB" id="A0A8X6H1D0"/>
<evidence type="ECO:0000313" key="11">
    <source>
        <dbReference type="Proteomes" id="UP000887116"/>
    </source>
</evidence>
<dbReference type="PANTHER" id="PTHR45760">
    <property type="entry name" value="FI19922P1-RELATED"/>
    <property type="match status" value="1"/>
</dbReference>
<dbReference type="PANTHER" id="PTHR45760:SF2">
    <property type="entry name" value="FI19922P1-RELATED"/>
    <property type="match status" value="1"/>
</dbReference>
<keyword evidence="6" id="KW-0999">Mitochondrion inner membrane</keyword>
<keyword evidence="5" id="KW-0677">Repeat</keyword>
<evidence type="ECO:0000256" key="5">
    <source>
        <dbReference type="ARBA" id="ARBA00022737"/>
    </source>
</evidence>
<dbReference type="OrthoDB" id="1747031at2759"/>
<dbReference type="InterPro" id="IPR023395">
    <property type="entry name" value="MCP_dom_sf"/>
</dbReference>
<evidence type="ECO:0000256" key="2">
    <source>
        <dbReference type="ARBA" id="ARBA00006375"/>
    </source>
</evidence>
<evidence type="ECO:0000256" key="4">
    <source>
        <dbReference type="ARBA" id="ARBA00022692"/>
    </source>
</evidence>
<comment type="caution">
    <text evidence="10">The sequence shown here is derived from an EMBL/GenBank/DDBJ whole genome shotgun (WGS) entry which is preliminary data.</text>
</comment>
<reference evidence="10" key="1">
    <citation type="submission" date="2020-07" db="EMBL/GenBank/DDBJ databases">
        <title>Multicomponent nature underlies the extraordinary mechanical properties of spider dragline silk.</title>
        <authorList>
            <person name="Kono N."/>
            <person name="Nakamura H."/>
            <person name="Mori M."/>
            <person name="Yoshida Y."/>
            <person name="Ohtoshi R."/>
            <person name="Malay A.D."/>
            <person name="Moran D.A.P."/>
            <person name="Tomita M."/>
            <person name="Numata K."/>
            <person name="Arakawa K."/>
        </authorList>
    </citation>
    <scope>NUCLEOTIDE SEQUENCE</scope>
</reference>
<accession>A0A8X6H1D0</accession>
<evidence type="ECO:0000256" key="9">
    <source>
        <dbReference type="ARBA" id="ARBA00023136"/>
    </source>
</evidence>
<dbReference type="EMBL" id="BMAO01037092">
    <property type="protein sequence ID" value="GFR15227.1"/>
    <property type="molecule type" value="Genomic_DNA"/>
</dbReference>
<keyword evidence="4" id="KW-0812">Transmembrane</keyword>
<keyword evidence="7" id="KW-1133">Transmembrane helix</keyword>
<evidence type="ECO:0000256" key="6">
    <source>
        <dbReference type="ARBA" id="ARBA00022792"/>
    </source>
</evidence>
<protein>
    <submittedName>
        <fullName evidence="10">Solute carrier family 25 member 40</fullName>
    </submittedName>
</protein>
<dbReference type="Proteomes" id="UP000887116">
    <property type="component" value="Unassembled WGS sequence"/>
</dbReference>
<dbReference type="SUPFAM" id="SSF103506">
    <property type="entry name" value="Mitochondrial carrier"/>
    <property type="match status" value="1"/>
</dbReference>
<dbReference type="GO" id="GO:0005743">
    <property type="term" value="C:mitochondrial inner membrane"/>
    <property type="evidence" value="ECO:0007669"/>
    <property type="project" value="UniProtKB-SubCell"/>
</dbReference>
<name>A0A8X6H1D0_TRICU</name>
<sequence length="97" mass="10948">MSESKKLSDSLESEKITVTIQDQLMSSSAGAVLTSLFVTPFDVVKTRLQVQVKFQTNHKMCRLYETCVLDNLNLQRQEIQCCGLYKVPLKGTLVFTT</sequence>
<dbReference type="Gene3D" id="1.50.40.10">
    <property type="entry name" value="Mitochondrial carrier domain"/>
    <property type="match status" value="1"/>
</dbReference>
<keyword evidence="3" id="KW-0813">Transport</keyword>
<keyword evidence="11" id="KW-1185">Reference proteome</keyword>
<evidence type="ECO:0000256" key="1">
    <source>
        <dbReference type="ARBA" id="ARBA00004448"/>
    </source>
</evidence>
<dbReference type="InterPro" id="IPR045315">
    <property type="entry name" value="Mtm1-like"/>
</dbReference>